<dbReference type="SUPFAM" id="SSF52402">
    <property type="entry name" value="Adenine nucleotide alpha hydrolases-like"/>
    <property type="match status" value="1"/>
</dbReference>
<evidence type="ECO:0000259" key="1">
    <source>
        <dbReference type="Pfam" id="PF01507"/>
    </source>
</evidence>
<dbReference type="InterPro" id="IPR002500">
    <property type="entry name" value="PAPS_reduct_dom"/>
</dbReference>
<feature type="domain" description="Phosphoadenosine phosphosulphate reductase" evidence="1">
    <location>
        <begin position="37"/>
        <end position="220"/>
    </location>
</feature>
<dbReference type="PANTHER" id="PTHR43196">
    <property type="entry name" value="SULFATE ADENYLYLTRANSFERASE SUBUNIT 2"/>
    <property type="match status" value="1"/>
</dbReference>
<evidence type="ECO:0000313" key="3">
    <source>
        <dbReference type="Proteomes" id="UP000239614"/>
    </source>
</evidence>
<gene>
    <name evidence="2" type="ORF">CPAL_22750</name>
</gene>
<dbReference type="InterPro" id="IPR017598">
    <property type="entry name" value="SulphurTrfase_DndC"/>
</dbReference>
<sequence>MIVEVMLNMIEIGIKTKINKILEEMKMVYKNDNRPWVIGYSGGKDSTTVVQLVYTMLLSLPKEERHKDVYVISSDTLIENPIVLGFLKYNSKLIDEGAKKANIPLYTHMVHPDYNNTYWTNIIGKGLPTPTSIRFRWCTERLKIKPSNKFIEEKVKENGEVVVLLGVRKAESIARSIRIKNREIEGYLLTPHGTLENTYVYNPIVDLTTNDVWEILLDNNGITPWGGNNNDLFNLYMGADGGECPFTITSDKDTPSCGNSRFGCWVCTVVNKDKSLTGFIENGETWLQPLLDFREWIISIRNRHEYRMQYRRDGNHYYKKLYLNTLPLLDNYVIDPNYIFGNEGEAYIDLKNTQTEKNKGNVNDSEDKDKIYLELLPLVSIDNSNDVKIDESKIQKDDKGAYINMLGYGPFNFKGRKKILERLLEVQKQINEEYEVELITEEELKVIDKIWDDEEDLTRRSLVDIYYKVMNKKLPWDKYKKPLFDETTIEKIQNISEKHSIDQYLVKKLIIETNKYKYYINKSTFDKSINKILNQKHLHRKIVEEIENDN</sequence>
<evidence type="ECO:0000313" key="2">
    <source>
        <dbReference type="EMBL" id="PRR70323.1"/>
    </source>
</evidence>
<dbReference type="NCBIfam" id="NF005316">
    <property type="entry name" value="PRK06850.1"/>
    <property type="match status" value="1"/>
</dbReference>
<dbReference type="InterPro" id="IPR050128">
    <property type="entry name" value="Sulfate_adenylyltrnsfr_sub2"/>
</dbReference>
<reference evidence="2 3" key="1">
    <citation type="submission" date="2018-03" db="EMBL/GenBank/DDBJ databases">
        <title>Genome sequence of Clostridium thermopalmarium DSM 5974.</title>
        <authorList>
            <person name="Poehlein A."/>
            <person name="Daniel R."/>
        </authorList>
    </citation>
    <scope>NUCLEOTIDE SEQUENCE [LARGE SCALE GENOMIC DNA]</scope>
    <source>
        <strain evidence="2 3">DSM 5974</strain>
    </source>
</reference>
<dbReference type="Proteomes" id="UP000239614">
    <property type="component" value="Unassembled WGS sequence"/>
</dbReference>
<keyword evidence="3" id="KW-1185">Reference proteome</keyword>
<dbReference type="NCBIfam" id="TIGR03183">
    <property type="entry name" value="DNA_S_dndC"/>
    <property type="match status" value="1"/>
</dbReference>
<organism evidence="2 3">
    <name type="scientific">Clostridium thermopalmarium DSM 5974</name>
    <dbReference type="NCBI Taxonomy" id="1121340"/>
    <lineage>
        <taxon>Bacteria</taxon>
        <taxon>Bacillati</taxon>
        <taxon>Bacillota</taxon>
        <taxon>Clostridia</taxon>
        <taxon>Eubacteriales</taxon>
        <taxon>Clostridiaceae</taxon>
        <taxon>Clostridium</taxon>
    </lineage>
</organism>
<dbReference type="PANTHER" id="PTHR43196:SF2">
    <property type="entry name" value="PHOSPHOADENOSINE PHOSPHOSULFATE REDUCTASE"/>
    <property type="match status" value="1"/>
</dbReference>
<protein>
    <recommendedName>
        <fullName evidence="1">Phosphoadenosine phosphosulphate reductase domain-containing protein</fullName>
    </recommendedName>
</protein>
<dbReference type="GO" id="GO:0003824">
    <property type="term" value="F:catalytic activity"/>
    <property type="evidence" value="ECO:0007669"/>
    <property type="project" value="InterPro"/>
</dbReference>
<comment type="caution">
    <text evidence="2">The sequence shown here is derived from an EMBL/GenBank/DDBJ whole genome shotgun (WGS) entry which is preliminary data.</text>
</comment>
<dbReference type="InterPro" id="IPR014729">
    <property type="entry name" value="Rossmann-like_a/b/a_fold"/>
</dbReference>
<name>A0A2T0ANI9_9CLOT</name>
<dbReference type="Gene3D" id="3.40.50.620">
    <property type="entry name" value="HUPs"/>
    <property type="match status" value="1"/>
</dbReference>
<accession>A0A2T0ANI9</accession>
<dbReference type="Pfam" id="PF01507">
    <property type="entry name" value="PAPS_reduct"/>
    <property type="match status" value="1"/>
</dbReference>
<proteinExistence type="predicted"/>
<dbReference type="EMBL" id="PVXN01000057">
    <property type="protein sequence ID" value="PRR70323.1"/>
    <property type="molecule type" value="Genomic_DNA"/>
</dbReference>
<dbReference type="AlphaFoldDB" id="A0A2T0ANI9"/>
<dbReference type="REBASE" id="266517">
    <property type="entry name" value="M.Cth5974DndCP"/>
</dbReference>